<keyword evidence="1" id="KW-0732">Signal</keyword>
<proteinExistence type="predicted"/>
<feature type="signal peptide" evidence="1">
    <location>
        <begin position="1"/>
        <end position="25"/>
    </location>
</feature>
<name>A0ABV5SG47_9ACTN</name>
<evidence type="ECO:0000256" key="1">
    <source>
        <dbReference type="SAM" id="SignalP"/>
    </source>
</evidence>
<evidence type="ECO:0000313" key="3">
    <source>
        <dbReference type="Proteomes" id="UP001589532"/>
    </source>
</evidence>
<reference evidence="2 3" key="1">
    <citation type="submission" date="2024-09" db="EMBL/GenBank/DDBJ databases">
        <authorList>
            <person name="Sun Q."/>
            <person name="Mori K."/>
        </authorList>
    </citation>
    <scope>NUCLEOTIDE SEQUENCE [LARGE SCALE GENOMIC DNA]</scope>
    <source>
        <strain evidence="2 3">JCM 3143</strain>
    </source>
</reference>
<comment type="caution">
    <text evidence="2">The sequence shown here is derived from an EMBL/GenBank/DDBJ whole genome shotgun (WGS) entry which is preliminary data.</text>
</comment>
<feature type="chain" id="PRO_5047341274" description="Lipoprotein" evidence="1">
    <location>
        <begin position="26"/>
        <end position="107"/>
    </location>
</feature>
<dbReference type="RefSeq" id="WP_344987347.1">
    <property type="nucleotide sequence ID" value="NZ_BAAAXV010000001.1"/>
</dbReference>
<protein>
    <recommendedName>
        <fullName evidence="4">Lipoprotein</fullName>
    </recommendedName>
</protein>
<accession>A0ABV5SG47</accession>
<gene>
    <name evidence="2" type="ORF">ACFFSA_43420</name>
</gene>
<sequence>MNYSLFVRFVVVGVAAVGLTLTASACGGGGVDKAGLVTKLSADEDFKGLPANVMECMADLAMKYGDKDDLQSYMDGKIKKVDEVKGLGQNDKEAEADAEKCTKLVKQ</sequence>
<evidence type="ECO:0008006" key="4">
    <source>
        <dbReference type="Google" id="ProtNLM"/>
    </source>
</evidence>
<organism evidence="2 3">
    <name type="scientific">Nonomuraea helvata</name>
    <dbReference type="NCBI Taxonomy" id="37484"/>
    <lineage>
        <taxon>Bacteria</taxon>
        <taxon>Bacillati</taxon>
        <taxon>Actinomycetota</taxon>
        <taxon>Actinomycetes</taxon>
        <taxon>Streptosporangiales</taxon>
        <taxon>Streptosporangiaceae</taxon>
        <taxon>Nonomuraea</taxon>
    </lineage>
</organism>
<dbReference type="Proteomes" id="UP001589532">
    <property type="component" value="Unassembled WGS sequence"/>
</dbReference>
<evidence type="ECO:0000313" key="2">
    <source>
        <dbReference type="EMBL" id="MFB9629964.1"/>
    </source>
</evidence>
<keyword evidence="3" id="KW-1185">Reference proteome</keyword>
<dbReference type="EMBL" id="JBHMBW010000076">
    <property type="protein sequence ID" value="MFB9629964.1"/>
    <property type="molecule type" value="Genomic_DNA"/>
</dbReference>